<name>A0ABR2YUT1_9CHLO</name>
<organism evidence="2 3">
    <name type="scientific">Coccomyxa subellipsoidea</name>
    <dbReference type="NCBI Taxonomy" id="248742"/>
    <lineage>
        <taxon>Eukaryota</taxon>
        <taxon>Viridiplantae</taxon>
        <taxon>Chlorophyta</taxon>
        <taxon>core chlorophytes</taxon>
        <taxon>Trebouxiophyceae</taxon>
        <taxon>Trebouxiophyceae incertae sedis</taxon>
        <taxon>Coccomyxaceae</taxon>
        <taxon>Coccomyxa</taxon>
    </lineage>
</organism>
<feature type="signal peptide" evidence="1">
    <location>
        <begin position="1"/>
        <end position="22"/>
    </location>
</feature>
<dbReference type="Proteomes" id="UP001491310">
    <property type="component" value="Unassembled WGS sequence"/>
</dbReference>
<dbReference type="EMBL" id="JALJOT010000004">
    <property type="protein sequence ID" value="KAK9915528.1"/>
    <property type="molecule type" value="Genomic_DNA"/>
</dbReference>
<accession>A0ABR2YUT1</accession>
<proteinExistence type="predicted"/>
<evidence type="ECO:0000313" key="3">
    <source>
        <dbReference type="Proteomes" id="UP001491310"/>
    </source>
</evidence>
<feature type="chain" id="PRO_5046854293" evidence="1">
    <location>
        <begin position="23"/>
        <end position="262"/>
    </location>
</feature>
<gene>
    <name evidence="2" type="ORF">WJX75_000264</name>
</gene>
<keyword evidence="3" id="KW-1185">Reference proteome</keyword>
<comment type="caution">
    <text evidence="2">The sequence shown here is derived from an EMBL/GenBank/DDBJ whole genome shotgun (WGS) entry which is preliminary data.</text>
</comment>
<sequence>MAAAYRILCIVLVVCAATGAFAGRGAQMRNLKAKSEKVLTVEDMYNQQVDQLAEMVSTVFMVHHGTNMQSFKSLNISSIILATELGLQGFFMQVEEYIKGTVGLVTNLPEELAGLPKNVSDALAPENQPDATQLANTTYLMEQFQNLVTGLENPLAVSGGGSVFSYAPCFVNFDPAAVSAFATGVSIAPSFAVITPEGVNIQPQGLNIQPVLVTIFPVGVNVQPQGLNIAPALIAVTPGRVSINPQGGSIGPALISVSAASP</sequence>
<protein>
    <submittedName>
        <fullName evidence="2">Uncharacterized protein</fullName>
    </submittedName>
</protein>
<reference evidence="2 3" key="1">
    <citation type="journal article" date="2024" name="Nat. Commun.">
        <title>Phylogenomics reveals the evolutionary origins of lichenization in chlorophyte algae.</title>
        <authorList>
            <person name="Puginier C."/>
            <person name="Libourel C."/>
            <person name="Otte J."/>
            <person name="Skaloud P."/>
            <person name="Haon M."/>
            <person name="Grisel S."/>
            <person name="Petersen M."/>
            <person name="Berrin J.G."/>
            <person name="Delaux P.M."/>
            <person name="Dal Grande F."/>
            <person name="Keller J."/>
        </authorList>
    </citation>
    <scope>NUCLEOTIDE SEQUENCE [LARGE SCALE GENOMIC DNA]</scope>
    <source>
        <strain evidence="2 3">SAG 216-7</strain>
    </source>
</reference>
<keyword evidence="1" id="KW-0732">Signal</keyword>
<evidence type="ECO:0000256" key="1">
    <source>
        <dbReference type="SAM" id="SignalP"/>
    </source>
</evidence>
<evidence type="ECO:0000313" key="2">
    <source>
        <dbReference type="EMBL" id="KAK9915528.1"/>
    </source>
</evidence>